<evidence type="ECO:0000313" key="3">
    <source>
        <dbReference type="Proteomes" id="UP000192775"/>
    </source>
</evidence>
<sequence length="90" mass="10137">MSGMERPKRNRLYDGGYTWQGTLFFAGVLFGVGVLIVVIMLALGFHRPWFAALMFGGLGIAWSVRAWLLYRHTKRAEESAVQAANEDDFP</sequence>
<evidence type="ECO:0000256" key="1">
    <source>
        <dbReference type="SAM" id="Phobius"/>
    </source>
</evidence>
<feature type="transmembrane region" description="Helical" evidence="1">
    <location>
        <begin position="21"/>
        <end position="43"/>
    </location>
</feature>
<organism evidence="2 3">
    <name type="scientific">Cnuibacter physcomitrellae</name>
    <dbReference type="NCBI Taxonomy" id="1619308"/>
    <lineage>
        <taxon>Bacteria</taxon>
        <taxon>Bacillati</taxon>
        <taxon>Actinomycetota</taxon>
        <taxon>Actinomycetes</taxon>
        <taxon>Micrococcales</taxon>
        <taxon>Microbacteriaceae</taxon>
        <taxon>Cnuibacter</taxon>
    </lineage>
</organism>
<gene>
    <name evidence="2" type="ORF">B5808_19470</name>
</gene>
<keyword evidence="2" id="KW-0614">Plasmid</keyword>
<evidence type="ECO:0000313" key="2">
    <source>
        <dbReference type="EMBL" id="ARJ07578.1"/>
    </source>
</evidence>
<keyword evidence="1" id="KW-0472">Membrane</keyword>
<dbReference type="KEGG" id="cphy:B5808_19470"/>
<dbReference type="AlphaFoldDB" id="A0A1X9LTC8"/>
<keyword evidence="1" id="KW-1133">Transmembrane helix</keyword>
<proteinExistence type="predicted"/>
<name>A0A1X9LTC8_9MICO</name>
<reference evidence="2 3" key="1">
    <citation type="submission" date="2017-04" db="EMBL/GenBank/DDBJ databases">
        <authorList>
            <person name="Afonso C.L."/>
            <person name="Miller P.J."/>
            <person name="Scott M.A."/>
            <person name="Spackman E."/>
            <person name="Goraichik I."/>
            <person name="Dimitrov K.M."/>
            <person name="Suarez D.L."/>
            <person name="Swayne D.E."/>
        </authorList>
    </citation>
    <scope>NUCLEOTIDE SEQUENCE [LARGE SCALE GENOMIC DNA]</scope>
    <source>
        <strain evidence="3">XA(T)</strain>
        <plasmid evidence="3">Plasmid unnamed1</plasmid>
    </source>
</reference>
<protein>
    <submittedName>
        <fullName evidence="2">Uncharacterized protein</fullName>
    </submittedName>
</protein>
<geneLocation type="plasmid" evidence="2">
    <name>unnamed1</name>
</geneLocation>
<keyword evidence="3" id="KW-1185">Reference proteome</keyword>
<feature type="transmembrane region" description="Helical" evidence="1">
    <location>
        <begin position="49"/>
        <end position="70"/>
    </location>
</feature>
<dbReference type="Proteomes" id="UP000192775">
    <property type="component" value="Plasmid unnamed1"/>
</dbReference>
<dbReference type="EMBL" id="CP020716">
    <property type="protein sequence ID" value="ARJ07578.1"/>
    <property type="molecule type" value="Genomic_DNA"/>
</dbReference>
<accession>A0A1X9LTC8</accession>
<keyword evidence="1" id="KW-0812">Transmembrane</keyword>